<keyword evidence="3" id="KW-1185">Reference proteome</keyword>
<reference evidence="2" key="1">
    <citation type="submission" date="2022-07" db="EMBL/GenBank/DDBJ databases">
        <title>Phylogenomic reconstructions and comparative analyses of Kickxellomycotina fungi.</title>
        <authorList>
            <person name="Reynolds N.K."/>
            <person name="Stajich J.E."/>
            <person name="Barry K."/>
            <person name="Grigoriev I.V."/>
            <person name="Crous P."/>
            <person name="Smith M.E."/>
        </authorList>
    </citation>
    <scope>NUCLEOTIDE SEQUENCE</scope>
    <source>
        <strain evidence="2">NBRC 32514</strain>
    </source>
</reference>
<proteinExistence type="predicted"/>
<protein>
    <submittedName>
        <fullName evidence="2">Uncharacterized protein</fullName>
    </submittedName>
</protein>
<feature type="compositionally biased region" description="Basic and acidic residues" evidence="1">
    <location>
        <begin position="64"/>
        <end position="84"/>
    </location>
</feature>
<evidence type="ECO:0000313" key="2">
    <source>
        <dbReference type="EMBL" id="KAJ1720096.1"/>
    </source>
</evidence>
<feature type="region of interest" description="Disordered" evidence="1">
    <location>
        <begin position="19"/>
        <end position="104"/>
    </location>
</feature>
<name>A0A9W7XVG6_9FUNG</name>
<gene>
    <name evidence="2" type="ORF">LPJ53_005236</name>
</gene>
<dbReference type="Proteomes" id="UP001149813">
    <property type="component" value="Unassembled WGS sequence"/>
</dbReference>
<dbReference type="OrthoDB" id="5583685at2759"/>
<evidence type="ECO:0000313" key="3">
    <source>
        <dbReference type="Proteomes" id="UP001149813"/>
    </source>
</evidence>
<sequence>MVLPSSASVLSGVTAVEHDGVMTSSHNDTPAQVLETVPESQHSSDVEGEAESSTRPSTLHRIGHLFDRNSKEKSDKKKEEDKKEKSKAKDKKDDKKKGKMARPGAVYALMHSSLESNSYPDLLL</sequence>
<evidence type="ECO:0000256" key="1">
    <source>
        <dbReference type="SAM" id="MobiDB-lite"/>
    </source>
</evidence>
<dbReference type="EMBL" id="JANBOJ010000298">
    <property type="protein sequence ID" value="KAJ1720096.1"/>
    <property type="molecule type" value="Genomic_DNA"/>
</dbReference>
<accession>A0A9W7XVG6</accession>
<dbReference type="AlphaFoldDB" id="A0A9W7XVG6"/>
<comment type="caution">
    <text evidence="2">The sequence shown here is derived from an EMBL/GenBank/DDBJ whole genome shotgun (WGS) entry which is preliminary data.</text>
</comment>
<organism evidence="2 3">
    <name type="scientific">Coemansia erecta</name>
    <dbReference type="NCBI Taxonomy" id="147472"/>
    <lineage>
        <taxon>Eukaryota</taxon>
        <taxon>Fungi</taxon>
        <taxon>Fungi incertae sedis</taxon>
        <taxon>Zoopagomycota</taxon>
        <taxon>Kickxellomycotina</taxon>
        <taxon>Kickxellomycetes</taxon>
        <taxon>Kickxellales</taxon>
        <taxon>Kickxellaceae</taxon>
        <taxon>Coemansia</taxon>
    </lineage>
</organism>